<reference evidence="2 3" key="1">
    <citation type="journal article" date="2022" name="Microbiol. Resour. Announc.">
        <title>Complete Genome Sequence of the Hyperthermophilic and Acidophilic Archaeon Saccharolobus caldissimus Strain HS-3T.</title>
        <authorList>
            <person name="Sakai H.D."/>
            <person name="Kurosawa N."/>
        </authorList>
    </citation>
    <scope>NUCLEOTIDE SEQUENCE [LARGE SCALE GENOMIC DNA]</scope>
    <source>
        <strain evidence="2 3">JCM32116</strain>
    </source>
</reference>
<keyword evidence="1" id="KW-0812">Transmembrane</keyword>
<evidence type="ECO:0000313" key="2">
    <source>
        <dbReference type="EMBL" id="BDB98955.1"/>
    </source>
</evidence>
<gene>
    <name evidence="2" type="ORF">SACC_19720</name>
</gene>
<proteinExistence type="predicted"/>
<dbReference type="AlphaFoldDB" id="A0AAQ4CT24"/>
<keyword evidence="1" id="KW-0472">Membrane</keyword>
<dbReference type="KEGG" id="scas:SACC_19720"/>
<sequence>MNVRELYQVMLVSIISVLVIVLLSFKLYILIIPILLFSLYLAMETRIPDVKDAKTFYEYVRKVYGRNFVAMLRKKFNIIEGDNLAAFFPSTLKDNTIVISGDNLILKFNSNVVILSKYEGIDYLVNIIKKEFQQK</sequence>
<evidence type="ECO:0000313" key="3">
    <source>
        <dbReference type="Proteomes" id="UP001319921"/>
    </source>
</evidence>
<evidence type="ECO:0000256" key="1">
    <source>
        <dbReference type="SAM" id="Phobius"/>
    </source>
</evidence>
<name>A0AAQ4CT24_9CREN</name>
<dbReference type="RefSeq" id="WP_229569313.1">
    <property type="nucleotide sequence ID" value="NZ_AP025226.1"/>
</dbReference>
<protein>
    <submittedName>
        <fullName evidence="2">Uncharacterized protein</fullName>
    </submittedName>
</protein>
<dbReference type="GeneID" id="68866704"/>
<organism evidence="2 3">
    <name type="scientific">Saccharolobus caldissimus</name>
    <dbReference type="NCBI Taxonomy" id="1702097"/>
    <lineage>
        <taxon>Archaea</taxon>
        <taxon>Thermoproteota</taxon>
        <taxon>Thermoprotei</taxon>
        <taxon>Sulfolobales</taxon>
        <taxon>Sulfolobaceae</taxon>
        <taxon>Saccharolobus</taxon>
    </lineage>
</organism>
<keyword evidence="1" id="KW-1133">Transmembrane helix</keyword>
<dbReference type="Proteomes" id="UP001319921">
    <property type="component" value="Chromosome"/>
</dbReference>
<dbReference type="EMBL" id="AP025226">
    <property type="protein sequence ID" value="BDB98955.1"/>
    <property type="molecule type" value="Genomic_DNA"/>
</dbReference>
<feature type="transmembrane region" description="Helical" evidence="1">
    <location>
        <begin position="6"/>
        <end position="37"/>
    </location>
</feature>
<accession>A0AAQ4CT24</accession>
<keyword evidence="3" id="KW-1185">Reference proteome</keyword>